<gene>
    <name evidence="4 6" type="primary">prmC</name>
    <name evidence="6" type="ORF">DSM106972_073550</name>
</gene>
<dbReference type="GO" id="GO:0003676">
    <property type="term" value="F:nucleic acid binding"/>
    <property type="evidence" value="ECO:0007669"/>
    <property type="project" value="InterPro"/>
</dbReference>
<dbReference type="GO" id="GO:0102559">
    <property type="term" value="F:peptide chain release factor N(5)-glutamine methyltransferase activity"/>
    <property type="evidence" value="ECO:0007669"/>
    <property type="project" value="UniProtKB-EC"/>
</dbReference>
<dbReference type="AlphaFoldDB" id="A0A3S1AH07"/>
<dbReference type="GO" id="GO:0032259">
    <property type="term" value="P:methylation"/>
    <property type="evidence" value="ECO:0007669"/>
    <property type="project" value="UniProtKB-KW"/>
</dbReference>
<dbReference type="SUPFAM" id="SSF53335">
    <property type="entry name" value="S-adenosyl-L-methionine-dependent methyltransferases"/>
    <property type="match status" value="1"/>
</dbReference>
<evidence type="ECO:0000313" key="6">
    <source>
        <dbReference type="EMBL" id="RUT00584.1"/>
    </source>
</evidence>
<evidence type="ECO:0000256" key="2">
    <source>
        <dbReference type="ARBA" id="ARBA00022679"/>
    </source>
</evidence>
<keyword evidence="2 4" id="KW-0808">Transferase</keyword>
<feature type="binding site" evidence="4">
    <location>
        <begin position="136"/>
        <end position="140"/>
    </location>
    <ligand>
        <name>S-adenosyl-L-methionine</name>
        <dbReference type="ChEBI" id="CHEBI:59789"/>
    </ligand>
</feature>
<evidence type="ECO:0000313" key="7">
    <source>
        <dbReference type="Proteomes" id="UP000271624"/>
    </source>
</evidence>
<dbReference type="PANTHER" id="PTHR47441">
    <property type="match status" value="1"/>
</dbReference>
<dbReference type="InterPro" id="IPR002052">
    <property type="entry name" value="DNA_methylase_N6_adenine_CS"/>
</dbReference>
<dbReference type="InterPro" id="IPR029063">
    <property type="entry name" value="SAM-dependent_MTases_sf"/>
</dbReference>
<feature type="binding site" evidence="4">
    <location>
        <position position="159"/>
    </location>
    <ligand>
        <name>S-adenosyl-L-methionine</name>
        <dbReference type="ChEBI" id="CHEBI:59789"/>
    </ligand>
</feature>
<feature type="binding site" evidence="4">
    <location>
        <begin position="205"/>
        <end position="208"/>
    </location>
    <ligand>
        <name>substrate</name>
    </ligand>
</feature>
<organism evidence="6 7">
    <name type="scientific">Dulcicalothrix desertica PCC 7102</name>
    <dbReference type="NCBI Taxonomy" id="232991"/>
    <lineage>
        <taxon>Bacteria</taxon>
        <taxon>Bacillati</taxon>
        <taxon>Cyanobacteriota</taxon>
        <taxon>Cyanophyceae</taxon>
        <taxon>Nostocales</taxon>
        <taxon>Calotrichaceae</taxon>
        <taxon>Dulcicalothrix</taxon>
    </lineage>
</organism>
<comment type="similarity">
    <text evidence="4">Belongs to the protein N5-glutamine methyltransferase family. PrmC subfamily.</text>
</comment>
<keyword evidence="1 4" id="KW-0489">Methyltransferase</keyword>
<reference evidence="6" key="1">
    <citation type="submission" date="2018-12" db="EMBL/GenBank/DDBJ databases">
        <authorList>
            <person name="Will S."/>
            <person name="Neumann-Schaal M."/>
            <person name="Henke P."/>
        </authorList>
    </citation>
    <scope>NUCLEOTIDE SEQUENCE</scope>
    <source>
        <strain evidence="6">PCC 7102</strain>
    </source>
</reference>
<protein>
    <recommendedName>
        <fullName evidence="4">Release factor glutamine methyltransferase</fullName>
        <shortName evidence="4">RF MTase</shortName>
        <ecNumber evidence="4">2.1.1.297</ecNumber>
    </recommendedName>
    <alternativeName>
        <fullName evidence="4">N5-glutamine methyltransferase PrmC</fullName>
    </alternativeName>
    <alternativeName>
        <fullName evidence="4">Protein-(glutamine-N5) MTase PrmC</fullName>
    </alternativeName>
    <alternativeName>
        <fullName evidence="4">Protein-glutamine N-methyltransferase PrmC</fullName>
    </alternativeName>
</protein>
<dbReference type="EC" id="2.1.1.297" evidence="4"/>
<reference evidence="6" key="2">
    <citation type="journal article" date="2019" name="Genome Biol. Evol.">
        <title>Day and night: Metabolic profiles and evolutionary relationships of six axenic non-marine cyanobacteria.</title>
        <authorList>
            <person name="Will S.E."/>
            <person name="Henke P."/>
            <person name="Boedeker C."/>
            <person name="Huang S."/>
            <person name="Brinkmann H."/>
            <person name="Rohde M."/>
            <person name="Jarek M."/>
            <person name="Friedl T."/>
            <person name="Seufert S."/>
            <person name="Schumacher M."/>
            <person name="Overmann J."/>
            <person name="Neumann-Schaal M."/>
            <person name="Petersen J."/>
        </authorList>
    </citation>
    <scope>NUCLEOTIDE SEQUENCE [LARGE SCALE GENOMIC DNA]</scope>
    <source>
        <strain evidence="6">PCC 7102</strain>
    </source>
</reference>
<comment type="function">
    <text evidence="4">Methylates the class 1 translation termination release factors RF1/PrfA and RF2/PrfB on the glutamine residue of the universally conserved GGQ motif.</text>
</comment>
<dbReference type="HAMAP" id="MF_02126">
    <property type="entry name" value="RF_methyltr_PrmC"/>
    <property type="match status" value="1"/>
</dbReference>
<dbReference type="RefSeq" id="WP_127085457.1">
    <property type="nucleotide sequence ID" value="NZ_RSCL01000023.1"/>
</dbReference>
<evidence type="ECO:0000256" key="3">
    <source>
        <dbReference type="ARBA" id="ARBA00022691"/>
    </source>
</evidence>
<dbReference type="InterPro" id="IPR052663">
    <property type="entry name" value="RF_glutamine_MTase_cyano"/>
</dbReference>
<dbReference type="OrthoDB" id="9800643at2"/>
<comment type="caution">
    <text evidence="6">The sequence shown here is derived from an EMBL/GenBank/DDBJ whole genome shotgun (WGS) entry which is preliminary data.</text>
</comment>
<dbReference type="InterPro" id="IPR019874">
    <property type="entry name" value="RF_methyltr_PrmC"/>
</dbReference>
<dbReference type="InterPro" id="IPR007848">
    <property type="entry name" value="Small_mtfrase_dom"/>
</dbReference>
<keyword evidence="7" id="KW-1185">Reference proteome</keyword>
<keyword evidence="3 4" id="KW-0949">S-adenosyl-L-methionine</keyword>
<dbReference type="Proteomes" id="UP000271624">
    <property type="component" value="Unassembled WGS sequence"/>
</dbReference>
<feature type="binding site" evidence="4">
    <location>
        <position position="205"/>
    </location>
    <ligand>
        <name>S-adenosyl-L-methionine</name>
        <dbReference type="ChEBI" id="CHEBI:59789"/>
    </ligand>
</feature>
<feature type="binding site" evidence="4">
    <location>
        <position position="188"/>
    </location>
    <ligand>
        <name>S-adenosyl-L-methionine</name>
        <dbReference type="ChEBI" id="CHEBI:59789"/>
    </ligand>
</feature>
<comment type="catalytic activity">
    <reaction evidence="4">
        <text>L-glutaminyl-[peptide chain release factor] + S-adenosyl-L-methionine = N(5)-methyl-L-glutaminyl-[peptide chain release factor] + S-adenosyl-L-homocysteine + H(+)</text>
        <dbReference type="Rhea" id="RHEA:42896"/>
        <dbReference type="Rhea" id="RHEA-COMP:10271"/>
        <dbReference type="Rhea" id="RHEA-COMP:10272"/>
        <dbReference type="ChEBI" id="CHEBI:15378"/>
        <dbReference type="ChEBI" id="CHEBI:30011"/>
        <dbReference type="ChEBI" id="CHEBI:57856"/>
        <dbReference type="ChEBI" id="CHEBI:59789"/>
        <dbReference type="ChEBI" id="CHEBI:61891"/>
        <dbReference type="EC" id="2.1.1.297"/>
    </reaction>
</comment>
<dbReference type="Pfam" id="PF05175">
    <property type="entry name" value="MTS"/>
    <property type="match status" value="1"/>
</dbReference>
<dbReference type="NCBIfam" id="TIGR00536">
    <property type="entry name" value="hemK_fam"/>
    <property type="match status" value="1"/>
</dbReference>
<accession>A0A3S1AH07</accession>
<feature type="domain" description="Methyltransferase small" evidence="5">
    <location>
        <begin position="128"/>
        <end position="209"/>
    </location>
</feature>
<dbReference type="NCBIfam" id="TIGR03534">
    <property type="entry name" value="RF_mod_PrmC"/>
    <property type="match status" value="1"/>
</dbReference>
<dbReference type="PANTHER" id="PTHR47441:SF3">
    <property type="entry name" value="RELEASE FACTOR GLUTAMINE METHYLTRANSFERASE"/>
    <property type="match status" value="1"/>
</dbReference>
<dbReference type="InterPro" id="IPR004556">
    <property type="entry name" value="HemK-like"/>
</dbReference>
<name>A0A3S1AH07_9CYAN</name>
<dbReference type="EMBL" id="RSCL01000023">
    <property type="protein sequence ID" value="RUT00584.1"/>
    <property type="molecule type" value="Genomic_DNA"/>
</dbReference>
<dbReference type="CDD" id="cd02440">
    <property type="entry name" value="AdoMet_MTases"/>
    <property type="match status" value="1"/>
</dbReference>
<evidence type="ECO:0000256" key="1">
    <source>
        <dbReference type="ARBA" id="ARBA00022603"/>
    </source>
</evidence>
<proteinExistence type="inferred from homology"/>
<dbReference type="PROSITE" id="PS00092">
    <property type="entry name" value="N6_MTASE"/>
    <property type="match status" value="1"/>
</dbReference>
<dbReference type="Gene3D" id="3.40.50.150">
    <property type="entry name" value="Vaccinia Virus protein VP39"/>
    <property type="match status" value="1"/>
</dbReference>
<evidence type="ECO:0000259" key="5">
    <source>
        <dbReference type="Pfam" id="PF05175"/>
    </source>
</evidence>
<evidence type="ECO:0000256" key="4">
    <source>
        <dbReference type="HAMAP-Rule" id="MF_02126"/>
    </source>
</evidence>
<sequence>MSEYPYSISGLQLWQWRIQAIASAVQHDVEVAEVDWLLRGITQLDGLALRLGSYKDQAQINIKLKIEELDALWQKRLKERLPVQYIASSQPWRQFELSVSPSVLIPRPETEYLIDLAIGTVKNSNILQSGNWADLGTGSGAIAIGLADAFKQATIHAVDVSPEALKIASANARNLCLSERIKFYQGNWWEPLALFKGKFSGMVSNPPYIPTSTVLTLQPEVVNHEPHLALDGGTDGLDCIRQLITSSPEYLQPGGVWLIEMMAGQADTVFQLLQNHGSYCNIEIHSDFAGIERFAVAYMI</sequence>